<comment type="caution">
    <text evidence="1">The sequence shown here is derived from an EMBL/GenBank/DDBJ whole genome shotgun (WGS) entry which is preliminary data.</text>
</comment>
<dbReference type="EMBL" id="NEXI01000052">
    <property type="protein sequence ID" value="PSN97688.1"/>
    <property type="molecule type" value="Genomic_DNA"/>
</dbReference>
<evidence type="ECO:0000313" key="1">
    <source>
        <dbReference type="EMBL" id="PSN97688.1"/>
    </source>
</evidence>
<sequence length="70" mass="7765">MSTGGWLLYLRFKLSETGACHRGTGVLSISTIGVPPKRDNNSPKAVWGSIDFVFRRTTVRGMRLLANPWS</sequence>
<evidence type="ECO:0000313" key="2">
    <source>
        <dbReference type="Proteomes" id="UP000241972"/>
    </source>
</evidence>
<dbReference type="Proteomes" id="UP000241972">
    <property type="component" value="Unassembled WGS sequence"/>
</dbReference>
<accession>A0A2R6BGU0</accession>
<gene>
    <name evidence="1" type="ORF">B9Q07_11645</name>
</gene>
<dbReference type="AlphaFoldDB" id="A0A2R6BGU0"/>
<name>A0A2R6BGU0_9ARCH</name>
<protein>
    <submittedName>
        <fullName evidence="1">Uncharacterized protein</fullName>
    </submittedName>
</protein>
<reference evidence="1 2" key="1">
    <citation type="submission" date="2017-04" db="EMBL/GenBank/DDBJ databases">
        <title>Novel microbial lineages endemic to geothermal iron-oxide mats fill important gaps in the evolutionary history of Archaea.</title>
        <authorList>
            <person name="Jay Z.J."/>
            <person name="Beam J.P."/>
            <person name="Dlakic M."/>
            <person name="Rusch D.B."/>
            <person name="Kozubal M.A."/>
            <person name="Inskeep W.P."/>
        </authorList>
    </citation>
    <scope>NUCLEOTIDE SEQUENCE [LARGE SCALE GENOMIC DNA]</scope>
    <source>
        <strain evidence="1">ECH_B_3</strain>
    </source>
</reference>
<proteinExistence type="predicted"/>
<organism evidence="1 2">
    <name type="scientific">Candidatus Marsarchaeota G2 archaeon ECH_B_3</name>
    <dbReference type="NCBI Taxonomy" id="1978161"/>
    <lineage>
        <taxon>Archaea</taxon>
        <taxon>Candidatus Marsarchaeota</taxon>
        <taxon>Candidatus Marsarchaeota group 2</taxon>
    </lineage>
</organism>